<evidence type="ECO:0000256" key="1">
    <source>
        <dbReference type="ARBA" id="ARBA00022450"/>
    </source>
</evidence>
<comment type="caution">
    <text evidence="4">The sequence shown here is derived from an EMBL/GenBank/DDBJ whole genome shotgun (WGS) entry which is preliminary data.</text>
</comment>
<dbReference type="RefSeq" id="WP_170147039.1">
    <property type="nucleotide sequence ID" value="NZ_JAHBRY010000001.1"/>
</dbReference>
<dbReference type="Gene3D" id="1.10.1200.10">
    <property type="entry name" value="ACP-like"/>
    <property type="match status" value="1"/>
</dbReference>
<evidence type="ECO:0000313" key="5">
    <source>
        <dbReference type="Proteomes" id="UP000248021"/>
    </source>
</evidence>
<keyword evidence="2" id="KW-0597">Phosphoprotein</keyword>
<organism evidence="4 5">
    <name type="scientific">Chelatococcus asaccharovorans</name>
    <dbReference type="NCBI Taxonomy" id="28210"/>
    <lineage>
        <taxon>Bacteria</taxon>
        <taxon>Pseudomonadati</taxon>
        <taxon>Pseudomonadota</taxon>
        <taxon>Alphaproteobacteria</taxon>
        <taxon>Hyphomicrobiales</taxon>
        <taxon>Chelatococcaceae</taxon>
        <taxon>Chelatococcus</taxon>
    </lineage>
</organism>
<dbReference type="Proteomes" id="UP000248021">
    <property type="component" value="Unassembled WGS sequence"/>
</dbReference>
<dbReference type="EMBL" id="QJJK01000001">
    <property type="protein sequence ID" value="PXW65110.1"/>
    <property type="molecule type" value="Genomic_DNA"/>
</dbReference>
<accession>A0A2V3UK17</accession>
<protein>
    <submittedName>
        <fullName evidence="4">Acyl carrier protein</fullName>
    </submittedName>
</protein>
<evidence type="ECO:0000256" key="2">
    <source>
        <dbReference type="ARBA" id="ARBA00022553"/>
    </source>
</evidence>
<keyword evidence="1" id="KW-0596">Phosphopantetheine</keyword>
<reference evidence="4 5" key="1">
    <citation type="submission" date="2018-05" db="EMBL/GenBank/DDBJ databases">
        <title>Genomic Encyclopedia of Type Strains, Phase IV (KMG-IV): sequencing the most valuable type-strain genomes for metagenomic binning, comparative biology and taxonomic classification.</title>
        <authorList>
            <person name="Goeker M."/>
        </authorList>
    </citation>
    <scope>NUCLEOTIDE SEQUENCE [LARGE SCALE GENOMIC DNA]</scope>
    <source>
        <strain evidence="4 5">DSM 6462</strain>
    </source>
</reference>
<dbReference type="PROSITE" id="PS00012">
    <property type="entry name" value="PHOSPHOPANTETHEINE"/>
    <property type="match status" value="1"/>
</dbReference>
<proteinExistence type="predicted"/>
<gene>
    <name evidence="4" type="ORF">C7450_101873</name>
</gene>
<dbReference type="AlphaFoldDB" id="A0A2V3UK17"/>
<dbReference type="InterPro" id="IPR036736">
    <property type="entry name" value="ACP-like_sf"/>
</dbReference>
<dbReference type="PROSITE" id="PS50075">
    <property type="entry name" value="CARRIER"/>
    <property type="match status" value="1"/>
</dbReference>
<evidence type="ECO:0000313" key="4">
    <source>
        <dbReference type="EMBL" id="PXW65110.1"/>
    </source>
</evidence>
<dbReference type="SUPFAM" id="SSF47336">
    <property type="entry name" value="ACP-like"/>
    <property type="match status" value="1"/>
</dbReference>
<dbReference type="InterPro" id="IPR009081">
    <property type="entry name" value="PP-bd_ACP"/>
</dbReference>
<name>A0A2V3UK17_9HYPH</name>
<sequence length="100" mass="10842">MSVNVPEDAWPPSVEPELAARIVDVIVKEGMLDRAAMKPGATLDELNFDSLEAVMVINGIEDTFDVEIGSDLQWGEARNLGDLVALLAEHVRRATPALES</sequence>
<keyword evidence="5" id="KW-1185">Reference proteome</keyword>
<feature type="domain" description="Carrier" evidence="3">
    <location>
        <begin position="13"/>
        <end position="91"/>
    </location>
</feature>
<evidence type="ECO:0000259" key="3">
    <source>
        <dbReference type="PROSITE" id="PS50075"/>
    </source>
</evidence>
<dbReference type="InterPro" id="IPR006162">
    <property type="entry name" value="Ppantetheine_attach_site"/>
</dbReference>
<dbReference type="Pfam" id="PF00550">
    <property type="entry name" value="PP-binding"/>
    <property type="match status" value="1"/>
</dbReference>